<dbReference type="InterPro" id="IPR001128">
    <property type="entry name" value="Cyt_P450"/>
</dbReference>
<gene>
    <name evidence="12" type="ORF">BDZ94DRAFT_1241629</name>
</gene>
<dbReference type="Proteomes" id="UP000807353">
    <property type="component" value="Unassembled WGS sequence"/>
</dbReference>
<dbReference type="PANTHER" id="PTHR46300:SF7">
    <property type="entry name" value="P450, PUTATIVE (EUROFUNG)-RELATED"/>
    <property type="match status" value="1"/>
</dbReference>
<dbReference type="InterPro" id="IPR002401">
    <property type="entry name" value="Cyt_P450_E_grp-I"/>
</dbReference>
<protein>
    <submittedName>
        <fullName evidence="12">Cytochrome P450</fullName>
    </submittedName>
</protein>
<evidence type="ECO:0000313" key="13">
    <source>
        <dbReference type="Proteomes" id="UP000807353"/>
    </source>
</evidence>
<evidence type="ECO:0000256" key="1">
    <source>
        <dbReference type="ARBA" id="ARBA00001971"/>
    </source>
</evidence>
<feature type="binding site" description="axial binding residue" evidence="9">
    <location>
        <position position="433"/>
    </location>
    <ligand>
        <name>heme</name>
        <dbReference type="ChEBI" id="CHEBI:30413"/>
    </ligand>
    <ligandPart>
        <name>Fe</name>
        <dbReference type="ChEBI" id="CHEBI:18248"/>
    </ligandPart>
</feature>
<keyword evidence="11" id="KW-0812">Transmembrane</keyword>
<evidence type="ECO:0000256" key="7">
    <source>
        <dbReference type="ARBA" id="ARBA00023004"/>
    </source>
</evidence>
<keyword evidence="6 10" id="KW-0560">Oxidoreductase</keyword>
<evidence type="ECO:0000313" key="12">
    <source>
        <dbReference type="EMBL" id="KAF9456307.1"/>
    </source>
</evidence>
<evidence type="ECO:0000256" key="5">
    <source>
        <dbReference type="ARBA" id="ARBA00022723"/>
    </source>
</evidence>
<dbReference type="Gene3D" id="1.10.630.10">
    <property type="entry name" value="Cytochrome P450"/>
    <property type="match status" value="1"/>
</dbReference>
<dbReference type="PRINTS" id="PR00385">
    <property type="entry name" value="P450"/>
</dbReference>
<evidence type="ECO:0000256" key="9">
    <source>
        <dbReference type="PIRSR" id="PIRSR602401-1"/>
    </source>
</evidence>
<evidence type="ECO:0000256" key="11">
    <source>
        <dbReference type="SAM" id="Phobius"/>
    </source>
</evidence>
<dbReference type="InterPro" id="IPR036396">
    <property type="entry name" value="Cyt_P450_sf"/>
</dbReference>
<keyword evidence="7 9" id="KW-0408">Iron</keyword>
<dbReference type="InterPro" id="IPR050364">
    <property type="entry name" value="Cytochrome_P450_fung"/>
</dbReference>
<keyword evidence="11" id="KW-1133">Transmembrane helix</keyword>
<dbReference type="EMBL" id="MU150437">
    <property type="protein sequence ID" value="KAF9456307.1"/>
    <property type="molecule type" value="Genomic_DNA"/>
</dbReference>
<keyword evidence="4 9" id="KW-0349">Heme</keyword>
<accession>A0A9P6C8S4</accession>
<evidence type="ECO:0000256" key="10">
    <source>
        <dbReference type="RuleBase" id="RU000461"/>
    </source>
</evidence>
<keyword evidence="8 10" id="KW-0503">Monooxygenase</keyword>
<sequence>MDIYAQAVLHPYLTLFGISVILALRKEFSGRSRSRLPLPPGPKGYPIVGNLFDMPQERTWLVYNEWFKIYGDMVYFKVFGQGYLILGSSERTNDLFEKRSTNYSDRMEPTMLIDLMQWQFNMAFLPYGSWWRRHRRAFHEHFHANAAVKYYPIQLRETHAFLRRLLVTPENLRHHIRHTFGATIMDVAYGINVSEGNDPYISTAEEALYGLSQAGIPGQFLVDFVPILKHIPSWFPGANFKRKADHWRRLNIDMAVKPFEHVKKMLHLGTAGPSLAATLIEGLPNEGGERRAEEEELARNTAAVAYVGGADTTVSAVQFFFLAMAMYPDVQRKAQAEIDAVVGSNRLPDFNDRQALPYVSAMVKETMRWQAVSPLAIGHKCSSDDEYNGTLLHDPEVYPSPEEYKPERWLRDGQLDPTAQDPTVAFGYGRRICPGRYMSDNSLYAMIALTLAVYNITPSMDDQGNPIPLTPEPTSGMLSYPAPYQCTIKPRSYAAEALIREHNTE</sequence>
<name>A0A9P6C8S4_9AGAR</name>
<dbReference type="SUPFAM" id="SSF48264">
    <property type="entry name" value="Cytochrome P450"/>
    <property type="match status" value="1"/>
</dbReference>
<keyword evidence="5 9" id="KW-0479">Metal-binding</keyword>
<feature type="transmembrane region" description="Helical" evidence="11">
    <location>
        <begin position="6"/>
        <end position="24"/>
    </location>
</feature>
<evidence type="ECO:0000256" key="3">
    <source>
        <dbReference type="ARBA" id="ARBA00010617"/>
    </source>
</evidence>
<keyword evidence="13" id="KW-1185">Reference proteome</keyword>
<comment type="cofactor">
    <cofactor evidence="1 9">
        <name>heme</name>
        <dbReference type="ChEBI" id="CHEBI:30413"/>
    </cofactor>
</comment>
<organism evidence="12 13">
    <name type="scientific">Collybia nuda</name>
    <dbReference type="NCBI Taxonomy" id="64659"/>
    <lineage>
        <taxon>Eukaryota</taxon>
        <taxon>Fungi</taxon>
        <taxon>Dikarya</taxon>
        <taxon>Basidiomycota</taxon>
        <taxon>Agaricomycotina</taxon>
        <taxon>Agaricomycetes</taxon>
        <taxon>Agaricomycetidae</taxon>
        <taxon>Agaricales</taxon>
        <taxon>Tricholomatineae</taxon>
        <taxon>Clitocybaceae</taxon>
        <taxon>Collybia</taxon>
    </lineage>
</organism>
<dbReference type="CDD" id="cd11065">
    <property type="entry name" value="CYP64-like"/>
    <property type="match status" value="1"/>
</dbReference>
<dbReference type="OrthoDB" id="2789670at2759"/>
<dbReference type="GO" id="GO:0005506">
    <property type="term" value="F:iron ion binding"/>
    <property type="evidence" value="ECO:0007669"/>
    <property type="project" value="InterPro"/>
</dbReference>
<comment type="pathway">
    <text evidence="2">Secondary metabolite biosynthesis.</text>
</comment>
<comment type="similarity">
    <text evidence="3 10">Belongs to the cytochrome P450 family.</text>
</comment>
<dbReference type="InterPro" id="IPR017972">
    <property type="entry name" value="Cyt_P450_CS"/>
</dbReference>
<dbReference type="PANTHER" id="PTHR46300">
    <property type="entry name" value="P450, PUTATIVE (EUROFUNG)-RELATED-RELATED"/>
    <property type="match status" value="1"/>
</dbReference>
<dbReference type="GO" id="GO:0016705">
    <property type="term" value="F:oxidoreductase activity, acting on paired donors, with incorporation or reduction of molecular oxygen"/>
    <property type="evidence" value="ECO:0007669"/>
    <property type="project" value="InterPro"/>
</dbReference>
<dbReference type="PROSITE" id="PS00086">
    <property type="entry name" value="CYTOCHROME_P450"/>
    <property type="match status" value="1"/>
</dbReference>
<reference evidence="12" key="1">
    <citation type="submission" date="2020-11" db="EMBL/GenBank/DDBJ databases">
        <authorList>
            <consortium name="DOE Joint Genome Institute"/>
            <person name="Ahrendt S."/>
            <person name="Riley R."/>
            <person name="Andreopoulos W."/>
            <person name="Labutti K."/>
            <person name="Pangilinan J."/>
            <person name="Ruiz-Duenas F.J."/>
            <person name="Barrasa J.M."/>
            <person name="Sanchez-Garcia M."/>
            <person name="Camarero S."/>
            <person name="Miyauchi S."/>
            <person name="Serrano A."/>
            <person name="Linde D."/>
            <person name="Babiker R."/>
            <person name="Drula E."/>
            <person name="Ayuso-Fernandez I."/>
            <person name="Pacheco R."/>
            <person name="Padilla G."/>
            <person name="Ferreira P."/>
            <person name="Barriuso J."/>
            <person name="Kellner H."/>
            <person name="Castanera R."/>
            <person name="Alfaro M."/>
            <person name="Ramirez L."/>
            <person name="Pisabarro A.G."/>
            <person name="Kuo A."/>
            <person name="Tritt A."/>
            <person name="Lipzen A."/>
            <person name="He G."/>
            <person name="Yan M."/>
            <person name="Ng V."/>
            <person name="Cullen D."/>
            <person name="Martin F."/>
            <person name="Rosso M.-N."/>
            <person name="Henrissat B."/>
            <person name="Hibbett D."/>
            <person name="Martinez A.T."/>
            <person name="Grigoriev I.V."/>
        </authorList>
    </citation>
    <scope>NUCLEOTIDE SEQUENCE</scope>
    <source>
        <strain evidence="12">CBS 247.69</strain>
    </source>
</reference>
<dbReference type="PRINTS" id="PR00463">
    <property type="entry name" value="EP450I"/>
</dbReference>
<keyword evidence="11" id="KW-0472">Membrane</keyword>
<evidence type="ECO:0000256" key="8">
    <source>
        <dbReference type="ARBA" id="ARBA00023033"/>
    </source>
</evidence>
<dbReference type="GO" id="GO:0020037">
    <property type="term" value="F:heme binding"/>
    <property type="evidence" value="ECO:0007669"/>
    <property type="project" value="InterPro"/>
</dbReference>
<evidence type="ECO:0000256" key="6">
    <source>
        <dbReference type="ARBA" id="ARBA00023002"/>
    </source>
</evidence>
<comment type="caution">
    <text evidence="12">The sequence shown here is derived from an EMBL/GenBank/DDBJ whole genome shotgun (WGS) entry which is preliminary data.</text>
</comment>
<dbReference type="GO" id="GO:0004497">
    <property type="term" value="F:monooxygenase activity"/>
    <property type="evidence" value="ECO:0007669"/>
    <property type="project" value="UniProtKB-KW"/>
</dbReference>
<evidence type="ECO:0000256" key="2">
    <source>
        <dbReference type="ARBA" id="ARBA00005179"/>
    </source>
</evidence>
<dbReference type="Pfam" id="PF00067">
    <property type="entry name" value="p450"/>
    <property type="match status" value="1"/>
</dbReference>
<evidence type="ECO:0000256" key="4">
    <source>
        <dbReference type="ARBA" id="ARBA00022617"/>
    </source>
</evidence>
<proteinExistence type="inferred from homology"/>
<dbReference type="AlphaFoldDB" id="A0A9P6C8S4"/>